<gene>
    <name evidence="1" type="primary">AVEN_156727_1</name>
    <name evidence="1" type="ORF">CDAR_503861</name>
</gene>
<organism evidence="1 2">
    <name type="scientific">Caerostris darwini</name>
    <dbReference type="NCBI Taxonomy" id="1538125"/>
    <lineage>
        <taxon>Eukaryota</taxon>
        <taxon>Metazoa</taxon>
        <taxon>Ecdysozoa</taxon>
        <taxon>Arthropoda</taxon>
        <taxon>Chelicerata</taxon>
        <taxon>Arachnida</taxon>
        <taxon>Araneae</taxon>
        <taxon>Araneomorphae</taxon>
        <taxon>Entelegynae</taxon>
        <taxon>Araneoidea</taxon>
        <taxon>Araneidae</taxon>
        <taxon>Caerostris</taxon>
    </lineage>
</organism>
<reference evidence="1 2" key="1">
    <citation type="submission" date="2021-06" db="EMBL/GenBank/DDBJ databases">
        <title>Caerostris darwini draft genome.</title>
        <authorList>
            <person name="Kono N."/>
            <person name="Arakawa K."/>
        </authorList>
    </citation>
    <scope>NUCLEOTIDE SEQUENCE [LARGE SCALE GENOMIC DNA]</scope>
</reference>
<dbReference type="EMBL" id="BPLQ01002661">
    <property type="protein sequence ID" value="GIX94846.1"/>
    <property type="molecule type" value="Genomic_DNA"/>
</dbReference>
<protein>
    <submittedName>
        <fullName evidence="1">Uncharacterized protein</fullName>
    </submittedName>
</protein>
<evidence type="ECO:0000313" key="1">
    <source>
        <dbReference type="EMBL" id="GIX94846.1"/>
    </source>
</evidence>
<dbReference type="Proteomes" id="UP001054837">
    <property type="component" value="Unassembled WGS sequence"/>
</dbReference>
<comment type="caution">
    <text evidence="1">The sequence shown here is derived from an EMBL/GenBank/DDBJ whole genome shotgun (WGS) entry which is preliminary data.</text>
</comment>
<accession>A0AAV4PCM5</accession>
<proteinExistence type="predicted"/>
<dbReference type="InterPro" id="IPR008042">
    <property type="entry name" value="Retrotrans_Pao"/>
</dbReference>
<evidence type="ECO:0000313" key="2">
    <source>
        <dbReference type="Proteomes" id="UP001054837"/>
    </source>
</evidence>
<dbReference type="PANTHER" id="PTHR47331:SF5">
    <property type="entry name" value="RIBONUCLEASE H"/>
    <property type="match status" value="1"/>
</dbReference>
<name>A0AAV4PCM5_9ARAC</name>
<sequence>MAGHPPVCDKYDVAESRLRSVTKRLVKENIYEVYDDVLRQWRKEVTVKKFKRGFYVDDLTISVENQQELLEFKTQTMKIRNAASFELRFWAHTGTKHSETQNVLGLKILYGNFKKATLHIFTDASAHGYTCCAFLRCEDEGKVKVSLISAKARVAPVQRPTIPKLELLGAAIGARIASEILEALDLPFKTYF</sequence>
<dbReference type="Pfam" id="PF05380">
    <property type="entry name" value="Peptidase_A17"/>
    <property type="match status" value="1"/>
</dbReference>
<dbReference type="PANTHER" id="PTHR47331">
    <property type="entry name" value="PHD-TYPE DOMAIN-CONTAINING PROTEIN"/>
    <property type="match status" value="1"/>
</dbReference>
<dbReference type="AlphaFoldDB" id="A0AAV4PCM5"/>
<keyword evidence="2" id="KW-1185">Reference proteome</keyword>